<dbReference type="InterPro" id="IPR024788">
    <property type="entry name" value="Malectin-like_Carb-bd_dom"/>
</dbReference>
<keyword evidence="19" id="KW-1185">Reference proteome</keyword>
<dbReference type="GO" id="GO:0016020">
    <property type="term" value="C:membrane"/>
    <property type="evidence" value="ECO:0007669"/>
    <property type="project" value="UniProtKB-SubCell"/>
</dbReference>
<keyword evidence="2" id="KW-0723">Serine/threonine-protein kinase</keyword>
<keyword evidence="12 16" id="KW-1133">Transmembrane helix</keyword>
<evidence type="ECO:0000256" key="1">
    <source>
        <dbReference type="ARBA" id="ARBA00004167"/>
    </source>
</evidence>
<evidence type="ECO:0000256" key="14">
    <source>
        <dbReference type="ARBA" id="ARBA00023170"/>
    </source>
</evidence>
<dbReference type="PROSITE" id="PS00107">
    <property type="entry name" value="PROTEIN_KINASE_ATP"/>
    <property type="match status" value="1"/>
</dbReference>
<keyword evidence="8" id="KW-0677">Repeat</keyword>
<evidence type="ECO:0000256" key="10">
    <source>
        <dbReference type="ARBA" id="ARBA00022777"/>
    </source>
</evidence>
<proteinExistence type="predicted"/>
<dbReference type="InterPro" id="IPR008271">
    <property type="entry name" value="Ser/Thr_kinase_AS"/>
</dbReference>
<feature type="domain" description="Protein kinase" evidence="17">
    <location>
        <begin position="467"/>
        <end position="737"/>
    </location>
</feature>
<dbReference type="AlphaFoldDB" id="A0A087GE13"/>
<dbReference type="FunFam" id="1.10.510.10:FF:000146">
    <property type="entry name" value="LRR receptor-like serine/threonine-protein kinase IOS1"/>
    <property type="match status" value="1"/>
</dbReference>
<evidence type="ECO:0000256" key="12">
    <source>
        <dbReference type="ARBA" id="ARBA00022989"/>
    </source>
</evidence>
<dbReference type="Pfam" id="PF00069">
    <property type="entry name" value="Pkinase"/>
    <property type="match status" value="1"/>
</dbReference>
<dbReference type="InterPro" id="IPR032675">
    <property type="entry name" value="LRR_dom_sf"/>
</dbReference>
<keyword evidence="11 15" id="KW-0067">ATP-binding</keyword>
<dbReference type="SUPFAM" id="SSF52058">
    <property type="entry name" value="L domain-like"/>
    <property type="match status" value="1"/>
</dbReference>
<dbReference type="SUPFAM" id="SSF56112">
    <property type="entry name" value="Protein kinase-like (PK-like)"/>
    <property type="match status" value="1"/>
</dbReference>
<dbReference type="GO" id="GO:0004674">
    <property type="term" value="F:protein serine/threonine kinase activity"/>
    <property type="evidence" value="ECO:0007669"/>
    <property type="project" value="UniProtKB-KW"/>
</dbReference>
<keyword evidence="10" id="KW-0418">Kinase</keyword>
<evidence type="ECO:0000256" key="13">
    <source>
        <dbReference type="ARBA" id="ARBA00023136"/>
    </source>
</evidence>
<feature type="transmembrane region" description="Helical" evidence="16">
    <location>
        <begin position="397"/>
        <end position="417"/>
    </location>
</feature>
<gene>
    <name evidence="18" type="ordered locus">AALP_Aa8g474600</name>
</gene>
<evidence type="ECO:0000256" key="15">
    <source>
        <dbReference type="PROSITE-ProRule" id="PRU10141"/>
    </source>
</evidence>
<dbReference type="GO" id="GO:0005524">
    <property type="term" value="F:ATP binding"/>
    <property type="evidence" value="ECO:0007669"/>
    <property type="project" value="UniProtKB-UniRule"/>
</dbReference>
<dbReference type="EMBL" id="CM002876">
    <property type="protein sequence ID" value="KFK28115.1"/>
    <property type="molecule type" value="Genomic_DNA"/>
</dbReference>
<dbReference type="InterPro" id="IPR011009">
    <property type="entry name" value="Kinase-like_dom_sf"/>
</dbReference>
<dbReference type="InterPro" id="IPR017441">
    <property type="entry name" value="Protein_kinase_ATP_BS"/>
</dbReference>
<dbReference type="Proteomes" id="UP000029120">
    <property type="component" value="Chromosome 8"/>
</dbReference>
<sequence length="766" mass="84873">MRSLSGSERIKCTDIWTRVVADDVRINEVIHFTKHQLLHICLVNIGKGVPFINVLEVRPIPNPKAYKNPSGSLKLLFRLYLSSKAENPSKIGYPDDIYDRRWYPYFLENLWLPVTTNPSMINNTDIDGYNPPQRVMAAAAIPRDANGTLDIEWTVKPPTAQFYPYIYVSELETLGGKDIREFNMMLNEGYLDGPLLPEQLITNPVYSLLPQQDTNGDGKCVLRLKKTARSTLPPILSAIEVYTVMELSQLETNVDDVTGIKDVQGSYNLSRITWQGDPCAPVQFMWQGLKCSHSDNSTPPTIISLDLSSSGLTGSIAEAIQSLPHLQQLDLSNNSLSGQVPEFLAYMKSLLIINLSGNDLSGSVPLLLAGKRGMKLNVEGNPLLIVKKKGKVDMKKNIVISVTVTVAVTSFTIFLILCIWRKTRSPSVEVSGPPAVQEPDDQSDDSSEHLATRIRKFSFAQVTRMTNNFERVIGEGGFSSVYLGLVNGAEQVAVKVLSHSSYREFKAEIQLLLRLHHKNLLDLVGYCDQGETLALIYAYMANGNLKEHISGSASNNYIMNWGNRLKIATETAQGLEYLHSGCTPAIVHRDVKPTNVLLNDQCEAKLADFGLSKSFSIRDESHVLTKVAGTKGYTDPEYHGTGWLTTKSDIYSFGVLLLELLTNQPVVDYGREEDHIGDWVRFKLREGDMSRIMDPRLSDYHSGSAWQYVELAMSCLNPSSADRPTMSQVVNVLKECLACQLSMAGPSGSSLELSMAIDTKAGPAAR</sequence>
<evidence type="ECO:0000256" key="5">
    <source>
        <dbReference type="ARBA" id="ARBA00022679"/>
    </source>
</evidence>
<dbReference type="PANTHER" id="PTHR45631:SF86">
    <property type="entry name" value="LEUCINE-RICH REPEAT PROTEIN KINASE FAMILY PROTEIN"/>
    <property type="match status" value="1"/>
</dbReference>
<dbReference type="OrthoDB" id="2017114at2759"/>
<accession>A0A087GE13</accession>
<dbReference type="SMART" id="SM00220">
    <property type="entry name" value="S_TKc"/>
    <property type="match status" value="1"/>
</dbReference>
<keyword evidence="5" id="KW-0808">Transferase</keyword>
<dbReference type="PROSITE" id="PS50011">
    <property type="entry name" value="PROTEIN_KINASE_DOM"/>
    <property type="match status" value="1"/>
</dbReference>
<evidence type="ECO:0000256" key="3">
    <source>
        <dbReference type="ARBA" id="ARBA00022553"/>
    </source>
</evidence>
<dbReference type="PANTHER" id="PTHR45631">
    <property type="entry name" value="OS07G0107800 PROTEIN-RELATED"/>
    <property type="match status" value="1"/>
</dbReference>
<evidence type="ECO:0000256" key="7">
    <source>
        <dbReference type="ARBA" id="ARBA00022729"/>
    </source>
</evidence>
<evidence type="ECO:0000313" key="19">
    <source>
        <dbReference type="Proteomes" id="UP000029120"/>
    </source>
</evidence>
<evidence type="ECO:0000259" key="17">
    <source>
        <dbReference type="PROSITE" id="PS50011"/>
    </source>
</evidence>
<evidence type="ECO:0000256" key="4">
    <source>
        <dbReference type="ARBA" id="ARBA00022614"/>
    </source>
</evidence>
<dbReference type="Pfam" id="PF12819">
    <property type="entry name" value="Malectin_like"/>
    <property type="match status" value="1"/>
</dbReference>
<comment type="subcellular location">
    <subcellularLocation>
        <location evidence="1">Membrane</location>
        <topology evidence="1">Single-pass membrane protein</topology>
    </subcellularLocation>
</comment>
<keyword evidence="6 16" id="KW-0812">Transmembrane</keyword>
<dbReference type="FunFam" id="3.80.10.10:FF:000129">
    <property type="entry name" value="Leucine-rich repeat receptor-like kinase"/>
    <property type="match status" value="1"/>
</dbReference>
<evidence type="ECO:0000256" key="16">
    <source>
        <dbReference type="SAM" id="Phobius"/>
    </source>
</evidence>
<keyword evidence="3" id="KW-0597">Phosphoprotein</keyword>
<dbReference type="InterPro" id="IPR001611">
    <property type="entry name" value="Leu-rich_rpt"/>
</dbReference>
<evidence type="ECO:0000256" key="11">
    <source>
        <dbReference type="ARBA" id="ARBA00022840"/>
    </source>
</evidence>
<evidence type="ECO:0000256" key="9">
    <source>
        <dbReference type="ARBA" id="ARBA00022741"/>
    </source>
</evidence>
<evidence type="ECO:0000256" key="2">
    <source>
        <dbReference type="ARBA" id="ARBA00022527"/>
    </source>
</evidence>
<dbReference type="Gramene" id="KFK28115">
    <property type="protein sequence ID" value="KFK28115"/>
    <property type="gene ID" value="AALP_AA8G474600"/>
</dbReference>
<keyword evidence="7" id="KW-0732">Signal</keyword>
<keyword evidence="14" id="KW-0675">Receptor</keyword>
<dbReference type="Gene3D" id="3.80.10.10">
    <property type="entry name" value="Ribonuclease Inhibitor"/>
    <property type="match status" value="1"/>
</dbReference>
<keyword evidence="4" id="KW-0433">Leucine-rich repeat</keyword>
<evidence type="ECO:0000256" key="6">
    <source>
        <dbReference type="ARBA" id="ARBA00022692"/>
    </source>
</evidence>
<dbReference type="PROSITE" id="PS00108">
    <property type="entry name" value="PROTEIN_KINASE_ST"/>
    <property type="match status" value="1"/>
</dbReference>
<organism evidence="18 19">
    <name type="scientific">Arabis alpina</name>
    <name type="common">Alpine rock-cress</name>
    <dbReference type="NCBI Taxonomy" id="50452"/>
    <lineage>
        <taxon>Eukaryota</taxon>
        <taxon>Viridiplantae</taxon>
        <taxon>Streptophyta</taxon>
        <taxon>Embryophyta</taxon>
        <taxon>Tracheophyta</taxon>
        <taxon>Spermatophyta</taxon>
        <taxon>Magnoliopsida</taxon>
        <taxon>eudicotyledons</taxon>
        <taxon>Gunneridae</taxon>
        <taxon>Pentapetalae</taxon>
        <taxon>rosids</taxon>
        <taxon>malvids</taxon>
        <taxon>Brassicales</taxon>
        <taxon>Brassicaceae</taxon>
        <taxon>Arabideae</taxon>
        <taxon>Arabis</taxon>
    </lineage>
</organism>
<dbReference type="Gene3D" id="1.10.510.10">
    <property type="entry name" value="Transferase(Phosphotransferase) domain 1"/>
    <property type="match status" value="1"/>
</dbReference>
<feature type="binding site" evidence="15">
    <location>
        <position position="495"/>
    </location>
    <ligand>
        <name>ATP</name>
        <dbReference type="ChEBI" id="CHEBI:30616"/>
    </ligand>
</feature>
<protein>
    <recommendedName>
        <fullName evidence="17">Protein kinase domain-containing protein</fullName>
    </recommendedName>
</protein>
<dbReference type="Gene3D" id="3.30.200.20">
    <property type="entry name" value="Phosphorylase Kinase, domain 1"/>
    <property type="match status" value="1"/>
</dbReference>
<dbReference type="InterPro" id="IPR000719">
    <property type="entry name" value="Prot_kinase_dom"/>
</dbReference>
<dbReference type="eggNOG" id="ENOG502QQCZ">
    <property type="taxonomic scope" value="Eukaryota"/>
</dbReference>
<reference evidence="19" key="1">
    <citation type="journal article" date="2015" name="Nat. Plants">
        <title>Genome expansion of Arabis alpina linked with retrotransposition and reduced symmetric DNA methylation.</title>
        <authorList>
            <person name="Willing E.M."/>
            <person name="Rawat V."/>
            <person name="Mandakova T."/>
            <person name="Maumus F."/>
            <person name="James G.V."/>
            <person name="Nordstroem K.J."/>
            <person name="Becker C."/>
            <person name="Warthmann N."/>
            <person name="Chica C."/>
            <person name="Szarzynska B."/>
            <person name="Zytnicki M."/>
            <person name="Albani M.C."/>
            <person name="Kiefer C."/>
            <person name="Bergonzi S."/>
            <person name="Castaings L."/>
            <person name="Mateos J.L."/>
            <person name="Berns M.C."/>
            <person name="Bujdoso N."/>
            <person name="Piofczyk T."/>
            <person name="de Lorenzo L."/>
            <person name="Barrero-Sicilia C."/>
            <person name="Mateos I."/>
            <person name="Piednoel M."/>
            <person name="Hagmann J."/>
            <person name="Chen-Min-Tao R."/>
            <person name="Iglesias-Fernandez R."/>
            <person name="Schuster S.C."/>
            <person name="Alonso-Blanco C."/>
            <person name="Roudier F."/>
            <person name="Carbonero P."/>
            <person name="Paz-Ares J."/>
            <person name="Davis S.J."/>
            <person name="Pecinka A."/>
            <person name="Quesneville H."/>
            <person name="Colot V."/>
            <person name="Lysak M.A."/>
            <person name="Weigel D."/>
            <person name="Coupland G."/>
            <person name="Schneeberger K."/>
        </authorList>
    </citation>
    <scope>NUCLEOTIDE SEQUENCE [LARGE SCALE GENOMIC DNA]</scope>
    <source>
        <strain evidence="19">cv. Pajares</strain>
    </source>
</reference>
<keyword evidence="13 16" id="KW-0472">Membrane</keyword>
<dbReference type="CDD" id="cd14066">
    <property type="entry name" value="STKc_IRAK"/>
    <property type="match status" value="1"/>
</dbReference>
<keyword evidence="9 15" id="KW-0547">Nucleotide-binding</keyword>
<name>A0A087GE13_ARAAL</name>
<evidence type="ECO:0000256" key="8">
    <source>
        <dbReference type="ARBA" id="ARBA00022737"/>
    </source>
</evidence>
<evidence type="ECO:0000313" key="18">
    <source>
        <dbReference type="EMBL" id="KFK28115.1"/>
    </source>
</evidence>
<dbReference type="Pfam" id="PF13855">
    <property type="entry name" value="LRR_8"/>
    <property type="match status" value="1"/>
</dbReference>